<dbReference type="EMBL" id="JJML01000026">
    <property type="protein sequence ID" value="KGF72433.1"/>
    <property type="molecule type" value="Genomic_DNA"/>
</dbReference>
<evidence type="ECO:0000313" key="2">
    <source>
        <dbReference type="EMBL" id="KGF72433.1"/>
    </source>
</evidence>
<keyword evidence="2" id="KW-0547">Nucleotide-binding</keyword>
<keyword evidence="3" id="KW-1185">Reference proteome</keyword>
<gene>
    <name evidence="2" type="ORF">DO97_08625</name>
</gene>
<keyword evidence="2" id="KW-0067">ATP-binding</keyword>
<dbReference type="InterPro" id="IPR006555">
    <property type="entry name" value="ATP-dep_Helicase_C"/>
</dbReference>
<dbReference type="RefSeq" id="WP_036533728.1">
    <property type="nucleotide sequence ID" value="NZ_JJML01000026.1"/>
</dbReference>
<dbReference type="AlphaFoldDB" id="A0A098TNM0"/>
<protein>
    <submittedName>
        <fullName evidence="2">Helicase</fullName>
    </submittedName>
</protein>
<evidence type="ECO:0000259" key="1">
    <source>
        <dbReference type="Pfam" id="PF13307"/>
    </source>
</evidence>
<organism evidence="2 3">
    <name type="scientific">Neosynechococcus sphagnicola sy1</name>
    <dbReference type="NCBI Taxonomy" id="1497020"/>
    <lineage>
        <taxon>Bacteria</taxon>
        <taxon>Bacillati</taxon>
        <taxon>Cyanobacteriota</taxon>
        <taxon>Cyanophyceae</taxon>
        <taxon>Neosynechococcales</taxon>
        <taxon>Neosynechococcaceae</taxon>
        <taxon>Neosynechococcus</taxon>
    </lineage>
</organism>
<dbReference type="STRING" id="1497020.DO97_08625"/>
<name>A0A098TNM0_9CYAN</name>
<dbReference type="Pfam" id="PF13307">
    <property type="entry name" value="Helicase_C_2"/>
    <property type="match status" value="1"/>
</dbReference>
<keyword evidence="2" id="KW-0378">Hydrolase</keyword>
<feature type="domain" description="ATP-dependent helicase C-terminal" evidence="1">
    <location>
        <begin position="406"/>
        <end position="485"/>
    </location>
</feature>
<keyword evidence="2" id="KW-0347">Helicase</keyword>
<dbReference type="GO" id="GO:0004386">
    <property type="term" value="F:helicase activity"/>
    <property type="evidence" value="ECO:0007669"/>
    <property type="project" value="UniProtKB-KW"/>
</dbReference>
<sequence length="504" mass="57742">MIEVEVHQQLYAFLREQRQPHWPHHLTMARLVARALRLERSALMQTGTQEHYRLSYLMPLLLWPGPAMIVATAAVQQWLLMVEIPQLQQWIQTPKPMLQSDRWPDPTFEGLLLTTPEIWLLDRITGLGKFPAGILTILDGVDDLEDWTRCALTLDLHPQDWHHLTLAHPPLLEVIRETQIQLTRSVFHHPPNPYECHLISPGEREILNYLYNRLQEVLPLHTPPLWRQFWQQWQLSTSLTWMTIARPSGQFSLHTAPSDVADVLGTVWSQQPVILIGNALDLEAEATLYRQRIGIRDLTCLKFAPDRQQELIQLYLPDHLPMPNTPQFQPALLQEIRQMLALRAVTLDLTVIVVGDMPLKAQLATVLAAEFGSRVQVEKTSLEPNGILVTGWEFWQQYQGQLPAPRLLAIATLPIPSLENPLVAGRVAYYKRSHQDWFRLYLLPTALSTLQRAIAPVRSQQGTVALFDSRVLHRSYGKQVLTALSPLARINYLESGVRFSSLLD</sequence>
<reference evidence="2 3" key="1">
    <citation type="journal article" date="2014" name="Mol. Ecol.">
        <title>Evolution of Synechococcus.</title>
        <authorList>
            <person name="Dvorak P."/>
            <person name="Casamatta D."/>
            <person name="Hasler P."/>
            <person name="Poulickova A."/>
            <person name="Ondrej V."/>
            <person name="Sanges R."/>
        </authorList>
    </citation>
    <scope>NUCLEOTIDE SEQUENCE [LARGE SCALE GENOMIC DNA]</scope>
    <source>
        <strain evidence="2 3">CAUP A 1101</strain>
    </source>
</reference>
<evidence type="ECO:0000313" key="3">
    <source>
        <dbReference type="Proteomes" id="UP000030170"/>
    </source>
</evidence>
<dbReference type="OrthoDB" id="474751at2"/>
<dbReference type="Proteomes" id="UP000030170">
    <property type="component" value="Unassembled WGS sequence"/>
</dbReference>
<accession>A0A098TNM0</accession>
<proteinExistence type="predicted"/>
<comment type="caution">
    <text evidence="2">The sequence shown here is derived from an EMBL/GenBank/DDBJ whole genome shotgun (WGS) entry which is preliminary data.</text>
</comment>